<keyword evidence="2" id="KW-1185">Reference proteome</keyword>
<evidence type="ECO:0000313" key="2">
    <source>
        <dbReference type="Proteomes" id="UP000623129"/>
    </source>
</evidence>
<dbReference type="AlphaFoldDB" id="A0A833RBX3"/>
<organism evidence="1 2">
    <name type="scientific">Carex littledalei</name>
    <dbReference type="NCBI Taxonomy" id="544730"/>
    <lineage>
        <taxon>Eukaryota</taxon>
        <taxon>Viridiplantae</taxon>
        <taxon>Streptophyta</taxon>
        <taxon>Embryophyta</taxon>
        <taxon>Tracheophyta</taxon>
        <taxon>Spermatophyta</taxon>
        <taxon>Magnoliopsida</taxon>
        <taxon>Liliopsida</taxon>
        <taxon>Poales</taxon>
        <taxon>Cyperaceae</taxon>
        <taxon>Cyperoideae</taxon>
        <taxon>Cariceae</taxon>
        <taxon>Carex</taxon>
        <taxon>Carex subgen. Euthyceras</taxon>
    </lineage>
</organism>
<evidence type="ECO:0000313" key="1">
    <source>
        <dbReference type="EMBL" id="KAF3332854.1"/>
    </source>
</evidence>
<accession>A0A833RBX3</accession>
<reference evidence="1" key="1">
    <citation type="submission" date="2020-01" db="EMBL/GenBank/DDBJ databases">
        <title>Genome sequence of Kobresia littledalei, the first chromosome-level genome in the family Cyperaceae.</title>
        <authorList>
            <person name="Qu G."/>
        </authorList>
    </citation>
    <scope>NUCLEOTIDE SEQUENCE</scope>
    <source>
        <strain evidence="1">C.B.Clarke</strain>
        <tissue evidence="1">Leaf</tissue>
    </source>
</reference>
<name>A0A833RBX3_9POAL</name>
<dbReference type="Proteomes" id="UP000623129">
    <property type="component" value="Unassembled WGS sequence"/>
</dbReference>
<dbReference type="EMBL" id="SWLB01000011">
    <property type="protein sequence ID" value="KAF3332854.1"/>
    <property type="molecule type" value="Genomic_DNA"/>
</dbReference>
<proteinExistence type="predicted"/>
<sequence length="79" mass="8854">MSDISTIQLPKVYYRFVNNPLAGGEDYHSCEAILRVSKMAGTVLDDNSVVCFLFHSQRFIEHIQVLSLILCVCVAATDF</sequence>
<comment type="caution">
    <text evidence="1">The sequence shown here is derived from an EMBL/GenBank/DDBJ whole genome shotgun (WGS) entry which is preliminary data.</text>
</comment>
<gene>
    <name evidence="1" type="ORF">FCM35_KLT02431</name>
</gene>
<protein>
    <submittedName>
        <fullName evidence="1">Uncharacterized protein</fullName>
    </submittedName>
</protein>